<dbReference type="EMBL" id="BMSA01000056">
    <property type="protein sequence ID" value="GGT98260.1"/>
    <property type="molecule type" value="Genomic_DNA"/>
</dbReference>
<keyword evidence="3" id="KW-1185">Reference proteome</keyword>
<reference evidence="2" key="1">
    <citation type="journal article" date="2014" name="Int. J. Syst. Evol. Microbiol.">
        <title>Complete genome sequence of Corynebacterium casei LMG S-19264T (=DSM 44701T), isolated from a smear-ripened cheese.</title>
        <authorList>
            <consortium name="US DOE Joint Genome Institute (JGI-PGF)"/>
            <person name="Walter F."/>
            <person name="Albersmeier A."/>
            <person name="Kalinowski J."/>
            <person name="Ruckert C."/>
        </authorList>
    </citation>
    <scope>NUCLEOTIDE SEQUENCE</scope>
    <source>
        <strain evidence="2">JCM 4125</strain>
    </source>
</reference>
<evidence type="ECO:0000256" key="1">
    <source>
        <dbReference type="SAM" id="MobiDB-lite"/>
    </source>
</evidence>
<dbReference type="Proteomes" id="UP000646776">
    <property type="component" value="Unassembled WGS sequence"/>
</dbReference>
<dbReference type="AlphaFoldDB" id="A0A918HST4"/>
<feature type="compositionally biased region" description="Low complexity" evidence="1">
    <location>
        <begin position="1"/>
        <end position="18"/>
    </location>
</feature>
<proteinExistence type="predicted"/>
<organism evidence="2 3">
    <name type="scientific">Streptomyces phaeofaciens</name>
    <dbReference type="NCBI Taxonomy" id="68254"/>
    <lineage>
        <taxon>Bacteria</taxon>
        <taxon>Bacillati</taxon>
        <taxon>Actinomycetota</taxon>
        <taxon>Actinomycetes</taxon>
        <taxon>Kitasatosporales</taxon>
        <taxon>Streptomycetaceae</taxon>
        <taxon>Streptomyces</taxon>
    </lineage>
</organism>
<accession>A0A918HST4</accession>
<sequence length="89" mass="9779">MRRPRSGSCWISRISSSCPTGSSPAPGEQTREQSATNPHSLRQENTDLRRALALFKEAIRQLTLENAALRQGATLLRLPARVRPDPDAG</sequence>
<name>A0A918HST4_9ACTN</name>
<protein>
    <submittedName>
        <fullName evidence="2">Uncharacterized protein</fullName>
    </submittedName>
</protein>
<reference evidence="2" key="2">
    <citation type="submission" date="2020-09" db="EMBL/GenBank/DDBJ databases">
        <authorList>
            <person name="Sun Q."/>
            <person name="Ohkuma M."/>
        </authorList>
    </citation>
    <scope>NUCLEOTIDE SEQUENCE</scope>
    <source>
        <strain evidence="2">JCM 4125</strain>
    </source>
</reference>
<evidence type="ECO:0000313" key="3">
    <source>
        <dbReference type="Proteomes" id="UP000646776"/>
    </source>
</evidence>
<feature type="region of interest" description="Disordered" evidence="1">
    <location>
        <begin position="1"/>
        <end position="45"/>
    </location>
</feature>
<comment type="caution">
    <text evidence="2">The sequence shown here is derived from an EMBL/GenBank/DDBJ whole genome shotgun (WGS) entry which is preliminary data.</text>
</comment>
<evidence type="ECO:0000313" key="2">
    <source>
        <dbReference type="EMBL" id="GGT98260.1"/>
    </source>
</evidence>
<gene>
    <name evidence="2" type="ORF">GCM10010226_89530</name>
</gene>